<dbReference type="InterPro" id="IPR000219">
    <property type="entry name" value="DH_dom"/>
</dbReference>
<dbReference type="OrthoDB" id="660555at2759"/>
<dbReference type="AlphaFoldDB" id="A0A401P8L9"/>
<feature type="region of interest" description="Disordered" evidence="1">
    <location>
        <begin position="94"/>
        <end position="117"/>
    </location>
</feature>
<accession>A0A401P8L9</accession>
<evidence type="ECO:0000313" key="3">
    <source>
        <dbReference type="EMBL" id="GCB69433.1"/>
    </source>
</evidence>
<dbReference type="OMA" id="GIDIFCP"/>
<dbReference type="Gene3D" id="1.20.900.10">
    <property type="entry name" value="Dbl homology (DH) domain"/>
    <property type="match status" value="1"/>
</dbReference>
<dbReference type="InterPro" id="IPR011993">
    <property type="entry name" value="PH-like_dom_sf"/>
</dbReference>
<dbReference type="Pfam" id="PF00621">
    <property type="entry name" value="RhoGEF"/>
    <property type="match status" value="1"/>
</dbReference>
<feature type="compositionally biased region" description="Polar residues" evidence="1">
    <location>
        <begin position="108"/>
        <end position="117"/>
    </location>
</feature>
<keyword evidence="4" id="KW-1185">Reference proteome</keyword>
<evidence type="ECO:0000259" key="2">
    <source>
        <dbReference type="PROSITE" id="PS50010"/>
    </source>
</evidence>
<protein>
    <recommendedName>
        <fullName evidence="2">DH domain-containing protein</fullName>
    </recommendedName>
</protein>
<evidence type="ECO:0000313" key="4">
    <source>
        <dbReference type="Proteomes" id="UP000288216"/>
    </source>
</evidence>
<dbReference type="STRING" id="75743.A0A401P8L9"/>
<reference evidence="3 4" key="1">
    <citation type="journal article" date="2018" name="Nat. Ecol. Evol.">
        <title>Shark genomes provide insights into elasmobranch evolution and the origin of vertebrates.</title>
        <authorList>
            <person name="Hara Y"/>
            <person name="Yamaguchi K"/>
            <person name="Onimaru K"/>
            <person name="Kadota M"/>
            <person name="Koyanagi M"/>
            <person name="Keeley SD"/>
            <person name="Tatsumi K"/>
            <person name="Tanaka K"/>
            <person name="Motone F"/>
            <person name="Kageyama Y"/>
            <person name="Nozu R"/>
            <person name="Adachi N"/>
            <person name="Nishimura O"/>
            <person name="Nakagawa R"/>
            <person name="Tanegashima C"/>
            <person name="Kiyatake I"/>
            <person name="Matsumoto R"/>
            <person name="Murakumo K"/>
            <person name="Nishida K"/>
            <person name="Terakita A"/>
            <person name="Kuratani S"/>
            <person name="Sato K"/>
            <person name="Hyodo S Kuraku.S."/>
        </authorList>
    </citation>
    <scope>NUCLEOTIDE SEQUENCE [LARGE SCALE GENOMIC DNA]</scope>
</reference>
<organism evidence="3 4">
    <name type="scientific">Scyliorhinus torazame</name>
    <name type="common">Cloudy catshark</name>
    <name type="synonym">Catulus torazame</name>
    <dbReference type="NCBI Taxonomy" id="75743"/>
    <lineage>
        <taxon>Eukaryota</taxon>
        <taxon>Metazoa</taxon>
        <taxon>Chordata</taxon>
        <taxon>Craniata</taxon>
        <taxon>Vertebrata</taxon>
        <taxon>Chondrichthyes</taxon>
        <taxon>Elasmobranchii</taxon>
        <taxon>Galeomorphii</taxon>
        <taxon>Galeoidea</taxon>
        <taxon>Carcharhiniformes</taxon>
        <taxon>Scyliorhinidae</taxon>
        <taxon>Scyliorhinus</taxon>
    </lineage>
</organism>
<dbReference type="PANTHER" id="PTHR46857">
    <property type="entry name" value="EPITHELIAL CELL-TRANSFORMING SEQUENCE 2 ONCOGENE-LIKE"/>
    <property type="match status" value="1"/>
</dbReference>
<dbReference type="PROSITE" id="PS50010">
    <property type="entry name" value="DH_2"/>
    <property type="match status" value="1"/>
</dbReference>
<dbReference type="CDD" id="cd00160">
    <property type="entry name" value="RhoGEF"/>
    <property type="match status" value="1"/>
</dbReference>
<sequence length="743" mass="85566">MPKCVKRGWFLPYTPADHEYGAWKRHYVACACSLDYLTPMETAKIYGVLEEPKEAAEDREERWNERSLRRLIQDRLARQKKELLRSRPPWLSGKWNAPQRAPRHHISTSRPSLEGSRQSTALLQLTDKKLLLNVTLSQHLREEIKSSAMWKPALEKQQMLQSLRALYSRRFWENLSGCVLSQDDGGHIDIFVPLAASEAGMELLSQLSTLTAMHYSSPTGIVTGSYQHIFSEWLWNVKDPAPPAIYFNEEKLYEWSRMAQVQEEVLRTVRKQMRQYFRRLQRDDCARMIGQLMFDSMSVSKVQQNPEIAQALTEGLIAMTREKREKPLEFLANFLNSRSGKSKSLKAADMFLTQGGGGIGLVKEGEVEEAGSWEHASHPPQGHEETVKELIHLNSRLDGEFVERRTQLARETLSSEQSYVQTLEIVKDIYWAPLRAALESHRAILSTANIHIIFSDILLILELNRDLLRDLRDRFSEWGPSQCLGDIFIKFSTRLTNYTNFFNNYSAILKIIDKCRNTTPGFRAFLARHDRSALTKMLSLQEILLSPSKRFEEYVTLLCALRLHTPVEHVDRHDLNTAIANLKCFRDHIRQLKVRSERDQQIMEAQRSIVGSPILLEANRYLIHVQEVAQMSCVDGKICPSFRIYEHINDMSLFLFNDTLVFTTRTVSHLPFEQSPKTSLQFLAAVALPRLLIEDVPDSKYIHNAFVLQGPKRQWICATEAEEEEITWLSILEGAICAAVKEI</sequence>
<feature type="domain" description="DH" evidence="2">
    <location>
        <begin position="404"/>
        <end position="592"/>
    </location>
</feature>
<dbReference type="InterPro" id="IPR052805">
    <property type="entry name" value="GEF_Ubiquitin-Prot_Reg"/>
</dbReference>
<dbReference type="Gene3D" id="2.30.29.30">
    <property type="entry name" value="Pleckstrin-homology domain (PH domain)/Phosphotyrosine-binding domain (PTB)"/>
    <property type="match status" value="1"/>
</dbReference>
<dbReference type="SUPFAM" id="SSF48065">
    <property type="entry name" value="DBL homology domain (DH-domain)"/>
    <property type="match status" value="1"/>
</dbReference>
<dbReference type="SUPFAM" id="SSF50729">
    <property type="entry name" value="PH domain-like"/>
    <property type="match status" value="1"/>
</dbReference>
<evidence type="ECO:0000256" key="1">
    <source>
        <dbReference type="SAM" id="MobiDB-lite"/>
    </source>
</evidence>
<dbReference type="PANTHER" id="PTHR46857:SF1">
    <property type="entry name" value="EPITHELIAL CELL-TRANSFORMING SEQUENCE 2 ONCOGENE-LIKE"/>
    <property type="match status" value="1"/>
</dbReference>
<dbReference type="GO" id="GO:0005085">
    <property type="term" value="F:guanyl-nucleotide exchange factor activity"/>
    <property type="evidence" value="ECO:0007669"/>
    <property type="project" value="InterPro"/>
</dbReference>
<dbReference type="CDD" id="cd22958">
    <property type="entry name" value="DD_DPY30_SDC1-like"/>
    <property type="match status" value="1"/>
</dbReference>
<name>A0A401P8L9_SCYTO</name>
<proteinExistence type="predicted"/>
<dbReference type="EMBL" id="BFAA01005997">
    <property type="protein sequence ID" value="GCB69433.1"/>
    <property type="molecule type" value="Genomic_DNA"/>
</dbReference>
<dbReference type="Proteomes" id="UP000288216">
    <property type="component" value="Unassembled WGS sequence"/>
</dbReference>
<dbReference type="InterPro" id="IPR035899">
    <property type="entry name" value="DBL_dom_sf"/>
</dbReference>
<comment type="caution">
    <text evidence="3">The sequence shown here is derived from an EMBL/GenBank/DDBJ whole genome shotgun (WGS) entry which is preliminary data.</text>
</comment>
<dbReference type="SMART" id="SM00325">
    <property type="entry name" value="RhoGEF"/>
    <property type="match status" value="1"/>
</dbReference>
<gene>
    <name evidence="3" type="ORF">scyTo_0012426</name>
</gene>